<evidence type="ECO:0000313" key="4">
    <source>
        <dbReference type="Proteomes" id="UP001163328"/>
    </source>
</evidence>
<keyword evidence="1" id="KW-0472">Membrane</keyword>
<evidence type="ECO:0000313" key="3">
    <source>
        <dbReference type="EMBL" id="UYW00428.1"/>
    </source>
</evidence>
<organism evidence="3 4">
    <name type="scientific">Flavobacterium agricola</name>
    <dbReference type="NCBI Taxonomy" id="2870839"/>
    <lineage>
        <taxon>Bacteria</taxon>
        <taxon>Pseudomonadati</taxon>
        <taxon>Bacteroidota</taxon>
        <taxon>Flavobacteriia</taxon>
        <taxon>Flavobacteriales</taxon>
        <taxon>Flavobacteriaceae</taxon>
        <taxon>Flavobacterium</taxon>
    </lineage>
</organism>
<feature type="transmembrane region" description="Helical" evidence="1">
    <location>
        <begin position="9"/>
        <end position="31"/>
    </location>
</feature>
<keyword evidence="1" id="KW-0812">Transmembrane</keyword>
<proteinExistence type="predicted"/>
<evidence type="ECO:0000259" key="2">
    <source>
        <dbReference type="Pfam" id="PF05170"/>
    </source>
</evidence>
<dbReference type="Proteomes" id="UP001163328">
    <property type="component" value="Chromosome"/>
</dbReference>
<keyword evidence="4" id="KW-1185">Reference proteome</keyword>
<evidence type="ECO:0000256" key="1">
    <source>
        <dbReference type="SAM" id="Phobius"/>
    </source>
</evidence>
<reference evidence="3" key="1">
    <citation type="submission" date="2021-08" db="EMBL/GenBank/DDBJ databases">
        <title>Flavobacterium sp. strain CC-SYL302.</title>
        <authorList>
            <person name="Lin S.-Y."/>
            <person name="Lee T.-H."/>
            <person name="Young C.-C."/>
        </authorList>
    </citation>
    <scope>NUCLEOTIDE SEQUENCE</scope>
    <source>
        <strain evidence="3">CC-SYL302</strain>
    </source>
</reference>
<dbReference type="InterPro" id="IPR007844">
    <property type="entry name" value="AsmA"/>
</dbReference>
<dbReference type="InterPro" id="IPR052894">
    <property type="entry name" value="AsmA-related"/>
</dbReference>
<dbReference type="EMBL" id="CP081495">
    <property type="protein sequence ID" value="UYW00428.1"/>
    <property type="molecule type" value="Genomic_DNA"/>
</dbReference>
<sequence>MIKRIVKIFAIFFLILIILIGAVIFVIPRVYKTEITQKVEQIANQHVDGTVKFDEFSISIIKYFPAIIIYVKDLKIENEKFIDAKTVAEIKTTAVGVNFHELLKGKIVLDAIFIDEANLNLEVDSLGVANFNILKPSTDTTATSSDAEFKIRQIVINNSNIKYNDKSAPLTFKMDDLNYKGLGDLSAKAFDLNSTLTVSSFDFSADNVPYVQDKPIMAEIVTEIDAEELKFKFERNNIKIKNFPFSFNGYFSFIKDGYDLDLTMKSQNSTLEDMLSLVPPDYEEWKNSLNITGGIEFEIITR</sequence>
<dbReference type="PANTHER" id="PTHR30441">
    <property type="entry name" value="DUF748 DOMAIN-CONTAINING PROTEIN"/>
    <property type="match status" value="1"/>
</dbReference>
<name>A0ABY6M0M6_9FLAO</name>
<gene>
    <name evidence="3" type="ORF">K5I29_07620</name>
</gene>
<feature type="domain" description="AsmA" evidence="2">
    <location>
        <begin position="3"/>
        <end position="180"/>
    </location>
</feature>
<accession>A0ABY6M0M6</accession>
<dbReference type="RefSeq" id="WP_264432153.1">
    <property type="nucleotide sequence ID" value="NZ_CP081495.1"/>
</dbReference>
<dbReference type="PANTHER" id="PTHR30441:SF8">
    <property type="entry name" value="DUF748 DOMAIN-CONTAINING PROTEIN"/>
    <property type="match status" value="1"/>
</dbReference>
<keyword evidence="1" id="KW-1133">Transmembrane helix</keyword>
<dbReference type="Pfam" id="PF05170">
    <property type="entry name" value="AsmA"/>
    <property type="match status" value="1"/>
</dbReference>
<protein>
    <submittedName>
        <fullName evidence="3">AsmA family protein</fullName>
    </submittedName>
</protein>